<feature type="transmembrane region" description="Helical" evidence="1">
    <location>
        <begin position="292"/>
        <end position="311"/>
    </location>
</feature>
<keyword evidence="1" id="KW-1133">Transmembrane helix</keyword>
<protein>
    <submittedName>
        <fullName evidence="3">Nose resistant to fluoxetine protein 6</fullName>
    </submittedName>
</protein>
<dbReference type="SMART" id="SM00703">
    <property type="entry name" value="NRF"/>
    <property type="match status" value="1"/>
</dbReference>
<feature type="transmembrane region" description="Helical" evidence="1">
    <location>
        <begin position="509"/>
        <end position="529"/>
    </location>
</feature>
<organism evidence="3 4">
    <name type="scientific">Dufourea novaeangliae</name>
    <name type="common">Sweat bee</name>
    <dbReference type="NCBI Taxonomy" id="178035"/>
    <lineage>
        <taxon>Eukaryota</taxon>
        <taxon>Metazoa</taxon>
        <taxon>Ecdysozoa</taxon>
        <taxon>Arthropoda</taxon>
        <taxon>Hexapoda</taxon>
        <taxon>Insecta</taxon>
        <taxon>Pterygota</taxon>
        <taxon>Neoptera</taxon>
        <taxon>Endopterygota</taxon>
        <taxon>Hymenoptera</taxon>
        <taxon>Apocrita</taxon>
        <taxon>Aculeata</taxon>
        <taxon>Apoidea</taxon>
        <taxon>Anthophila</taxon>
        <taxon>Halictidae</taxon>
        <taxon>Rophitinae</taxon>
        <taxon>Dufourea</taxon>
    </lineage>
</organism>
<feature type="transmembrane region" description="Helical" evidence="1">
    <location>
        <begin position="378"/>
        <end position="397"/>
    </location>
</feature>
<dbReference type="GO" id="GO:0016747">
    <property type="term" value="F:acyltransferase activity, transferring groups other than amino-acyl groups"/>
    <property type="evidence" value="ECO:0007669"/>
    <property type="project" value="InterPro"/>
</dbReference>
<dbReference type="OrthoDB" id="207378at2759"/>
<dbReference type="Pfam" id="PF20146">
    <property type="entry name" value="NRF"/>
    <property type="match status" value="1"/>
</dbReference>
<feature type="domain" description="Nose resistant-to-fluoxetine protein N-terminal" evidence="2">
    <location>
        <begin position="19"/>
        <end position="164"/>
    </location>
</feature>
<proteinExistence type="predicted"/>
<dbReference type="AlphaFoldDB" id="A0A154PI57"/>
<evidence type="ECO:0000313" key="4">
    <source>
        <dbReference type="Proteomes" id="UP000076502"/>
    </source>
</evidence>
<keyword evidence="4" id="KW-1185">Reference proteome</keyword>
<dbReference type="InterPro" id="IPR052728">
    <property type="entry name" value="O2_lipid_transport_reg"/>
</dbReference>
<dbReference type="Pfam" id="PF01757">
    <property type="entry name" value="Acyl_transf_3"/>
    <property type="match status" value="1"/>
</dbReference>
<keyword evidence="1" id="KW-0472">Membrane</keyword>
<sequence>MIETMPGYTVLTKTDLLNSTECRIEMEQLRDAIDRGVLWALKILDMSGMPTSHFVQQGNYWVGSRLGCQYLNEKRKLPVSAQEERNNSLYRDTEHEFPPFPIRYYVAQFHHNSTMQYHLGLQEENQMVLGLCLPATCTTDEIAVVVEKIFHDRTLLVGKLYAADFKLDEVKDLRDDHRWLLDGKHVVMILALLLVAGMTVAGTVYDLFVYQKRLKRKRDFLAFENNNTSELKNNDAEAKREPDPENVSIRDLRPQSTIGKFLICFSGYSNLKQIFNIESGTDNIAMLHGVKFFGMTWIIAAHTIYYGSAFWDRTTAVMMTNAAWMQVLTNATYSVDTFFCVSGFLLGMVYLKSIRKEKPNFTFRNFTKIFLLQSLKRFIRLTPAYAIVIIFTILNFTSYDKVSTFHFIEEPVNYCTKYWWRNLLYINNFYDWNELCFSWSWYIANDMQFFMFGTILLVLFSTHFFIAAGVTAVTMLSSCIIIGYKVYVLEYVPTLDQLYKTLTVIYIRPWMRIGPFIVGILTAILLEKWKYKLNLSTKARIAGWTFGVLCNCSILFGIVDKNIPLAMSVLYVSLSRTFWAFGIAWLIIACTTNNGGIVNKFLSLRAWIPMGRLTFCAYLLNPFILTSIFMYGNYPVYVDFLNTVSSPVGVHAMTYASSLVLSVMAEAPAILLLRLYFNTNRRMK</sequence>
<dbReference type="InterPro" id="IPR006621">
    <property type="entry name" value="Nose-resist-to-fluoxetine_N"/>
</dbReference>
<dbReference type="PANTHER" id="PTHR11161:SF72">
    <property type="entry name" value="FI21449P1"/>
    <property type="match status" value="1"/>
</dbReference>
<gene>
    <name evidence="3" type="ORF">WN55_03046</name>
</gene>
<feature type="transmembrane region" description="Helical" evidence="1">
    <location>
        <begin position="541"/>
        <end position="559"/>
    </location>
</feature>
<dbReference type="Proteomes" id="UP000076502">
    <property type="component" value="Unassembled WGS sequence"/>
</dbReference>
<dbReference type="InterPro" id="IPR002656">
    <property type="entry name" value="Acyl_transf_3_dom"/>
</dbReference>
<name>A0A154PI57_DUFNO</name>
<evidence type="ECO:0000313" key="3">
    <source>
        <dbReference type="EMBL" id="KZC11487.1"/>
    </source>
</evidence>
<feature type="transmembrane region" description="Helical" evidence="1">
    <location>
        <begin position="186"/>
        <end position="208"/>
    </location>
</feature>
<dbReference type="PANTHER" id="PTHR11161">
    <property type="entry name" value="O-ACYLTRANSFERASE"/>
    <property type="match status" value="1"/>
</dbReference>
<feature type="transmembrane region" description="Helical" evidence="1">
    <location>
        <begin position="579"/>
        <end position="598"/>
    </location>
</feature>
<feature type="transmembrane region" description="Helical" evidence="1">
    <location>
        <begin position="466"/>
        <end position="489"/>
    </location>
</feature>
<feature type="transmembrane region" description="Helical" evidence="1">
    <location>
        <begin position="652"/>
        <end position="677"/>
    </location>
</feature>
<keyword evidence="1" id="KW-0812">Transmembrane</keyword>
<feature type="transmembrane region" description="Helical" evidence="1">
    <location>
        <begin position="610"/>
        <end position="632"/>
    </location>
</feature>
<reference evidence="3 4" key="1">
    <citation type="submission" date="2015-07" db="EMBL/GenBank/DDBJ databases">
        <title>The genome of Dufourea novaeangliae.</title>
        <authorList>
            <person name="Pan H."/>
            <person name="Kapheim K."/>
        </authorList>
    </citation>
    <scope>NUCLEOTIDE SEQUENCE [LARGE SCALE GENOMIC DNA]</scope>
    <source>
        <strain evidence="3">0120121106</strain>
        <tissue evidence="3">Whole body</tissue>
    </source>
</reference>
<feature type="transmembrane region" description="Helical" evidence="1">
    <location>
        <begin position="439"/>
        <end position="459"/>
    </location>
</feature>
<feature type="transmembrane region" description="Helical" evidence="1">
    <location>
        <begin position="331"/>
        <end position="351"/>
    </location>
</feature>
<evidence type="ECO:0000256" key="1">
    <source>
        <dbReference type="SAM" id="Phobius"/>
    </source>
</evidence>
<evidence type="ECO:0000259" key="2">
    <source>
        <dbReference type="SMART" id="SM00703"/>
    </source>
</evidence>
<dbReference type="EMBL" id="KQ434923">
    <property type="protein sequence ID" value="KZC11487.1"/>
    <property type="molecule type" value="Genomic_DNA"/>
</dbReference>
<accession>A0A154PI57</accession>